<keyword evidence="4" id="KW-0679">Respiratory chain</keyword>
<evidence type="ECO:0000256" key="9">
    <source>
        <dbReference type="SAM" id="MobiDB-lite"/>
    </source>
</evidence>
<dbReference type="PANTHER" id="PTHR12653:SF0">
    <property type="entry name" value="NADH DEHYDROGENASE [UBIQUINONE] 1 ALPHA SUBCOMPLEX SUBUNIT 5"/>
    <property type="match status" value="1"/>
</dbReference>
<keyword evidence="11" id="KW-1185">Reference proteome</keyword>
<feature type="region of interest" description="Disordered" evidence="9">
    <location>
        <begin position="39"/>
        <end position="67"/>
    </location>
</feature>
<comment type="caution">
    <text evidence="10">The sequence shown here is derived from an EMBL/GenBank/DDBJ whole genome shotgun (WGS) entry which is preliminary data.</text>
</comment>
<dbReference type="AlphaFoldDB" id="A0AAV0BJ62"/>
<keyword evidence="6" id="KW-0249">Electron transport</keyword>
<evidence type="ECO:0000256" key="1">
    <source>
        <dbReference type="ARBA" id="ARBA00004443"/>
    </source>
</evidence>
<evidence type="ECO:0000256" key="3">
    <source>
        <dbReference type="ARBA" id="ARBA00022448"/>
    </source>
</evidence>
<evidence type="ECO:0000256" key="4">
    <source>
        <dbReference type="ARBA" id="ARBA00022660"/>
    </source>
</evidence>
<sequence length="280" mass="31396">MSCLRNVLTRNSNLITSTSKSSTSSANFNFNRSVLRERTRKTYATTTTTTPTSSDPEFAQGSKLTEADRIPKSETEAAELLKNAKTTEERQRIFKLLIGEVKTPINTKLVTEESSSVGAGADSMTFRAIGRTRVKSDRFGIQIEQSPFDSLLHKLESTSKVLKKLPDGSVYRRSVESLTNHQISIVKRYVSLVETEIKSDDAGKDKLVKEGEGRIEELITKAEGELGVELIEDAIEKAEDEYNLVLKMIEYEAWNDLEEKPLPGQWDFFKVSPSTSYPKD</sequence>
<accession>A0AAV0BJ62</accession>
<dbReference type="PANTHER" id="PTHR12653">
    <property type="entry name" value="NADH-UBIQUINONE OXIDOREDUCTASE 13 KD-B SUBUNIT"/>
    <property type="match status" value="1"/>
</dbReference>
<dbReference type="EMBL" id="CALTRL010005826">
    <property type="protein sequence ID" value="CAH7686988.1"/>
    <property type="molecule type" value="Genomic_DNA"/>
</dbReference>
<proteinExistence type="inferred from homology"/>
<feature type="compositionally biased region" description="Low complexity" evidence="9">
    <location>
        <begin position="42"/>
        <end position="52"/>
    </location>
</feature>
<evidence type="ECO:0000313" key="11">
    <source>
        <dbReference type="Proteomes" id="UP001153365"/>
    </source>
</evidence>
<dbReference type="Proteomes" id="UP001153365">
    <property type="component" value="Unassembled WGS sequence"/>
</dbReference>
<name>A0AAV0BJ62_PHAPC</name>
<dbReference type="GO" id="GO:0022904">
    <property type="term" value="P:respiratory electron transport chain"/>
    <property type="evidence" value="ECO:0007669"/>
    <property type="project" value="InterPro"/>
</dbReference>
<keyword evidence="5" id="KW-0999">Mitochondrion inner membrane</keyword>
<dbReference type="GO" id="GO:0005743">
    <property type="term" value="C:mitochondrial inner membrane"/>
    <property type="evidence" value="ECO:0007669"/>
    <property type="project" value="UniProtKB-SubCell"/>
</dbReference>
<protein>
    <submittedName>
        <fullName evidence="10">Uncharacterized protein</fullName>
    </submittedName>
</protein>
<evidence type="ECO:0000256" key="6">
    <source>
        <dbReference type="ARBA" id="ARBA00022982"/>
    </source>
</evidence>
<comment type="similarity">
    <text evidence="2">Belongs to the complex I NDUFA5 subunit family.</text>
</comment>
<organism evidence="10 11">
    <name type="scientific">Phakopsora pachyrhizi</name>
    <name type="common">Asian soybean rust disease fungus</name>
    <dbReference type="NCBI Taxonomy" id="170000"/>
    <lineage>
        <taxon>Eukaryota</taxon>
        <taxon>Fungi</taxon>
        <taxon>Dikarya</taxon>
        <taxon>Basidiomycota</taxon>
        <taxon>Pucciniomycotina</taxon>
        <taxon>Pucciniomycetes</taxon>
        <taxon>Pucciniales</taxon>
        <taxon>Phakopsoraceae</taxon>
        <taxon>Phakopsora</taxon>
    </lineage>
</organism>
<reference evidence="10" key="1">
    <citation type="submission" date="2022-06" db="EMBL/GenBank/DDBJ databases">
        <authorList>
            <consortium name="SYNGENTA / RWTH Aachen University"/>
        </authorList>
    </citation>
    <scope>NUCLEOTIDE SEQUENCE</scope>
</reference>
<dbReference type="Pfam" id="PF04716">
    <property type="entry name" value="ETC_C1_NDUFA5"/>
    <property type="match status" value="1"/>
</dbReference>
<evidence type="ECO:0000256" key="2">
    <source>
        <dbReference type="ARBA" id="ARBA00010261"/>
    </source>
</evidence>
<evidence type="ECO:0000313" key="10">
    <source>
        <dbReference type="EMBL" id="CAH7686988.1"/>
    </source>
</evidence>
<keyword evidence="7" id="KW-0496">Mitochondrion</keyword>
<comment type="subcellular location">
    <subcellularLocation>
        <location evidence="1">Mitochondrion inner membrane</location>
        <topology evidence="1">Peripheral membrane protein</topology>
        <orientation evidence="1">Matrix side</orientation>
    </subcellularLocation>
</comment>
<keyword evidence="3" id="KW-0813">Transport</keyword>
<gene>
    <name evidence="10" type="ORF">PPACK8108_LOCUS21706</name>
</gene>
<keyword evidence="8" id="KW-0472">Membrane</keyword>
<dbReference type="InterPro" id="IPR006806">
    <property type="entry name" value="NDUFA5"/>
</dbReference>
<evidence type="ECO:0000256" key="5">
    <source>
        <dbReference type="ARBA" id="ARBA00022792"/>
    </source>
</evidence>
<evidence type="ECO:0000256" key="7">
    <source>
        <dbReference type="ARBA" id="ARBA00023128"/>
    </source>
</evidence>
<evidence type="ECO:0000256" key="8">
    <source>
        <dbReference type="ARBA" id="ARBA00023136"/>
    </source>
</evidence>